<evidence type="ECO:0000256" key="2">
    <source>
        <dbReference type="SAM" id="SignalP"/>
    </source>
</evidence>
<organism evidence="3">
    <name type="scientific">Cladocopium goreaui</name>
    <dbReference type="NCBI Taxonomy" id="2562237"/>
    <lineage>
        <taxon>Eukaryota</taxon>
        <taxon>Sar</taxon>
        <taxon>Alveolata</taxon>
        <taxon>Dinophyceae</taxon>
        <taxon>Suessiales</taxon>
        <taxon>Symbiodiniaceae</taxon>
        <taxon>Cladocopium</taxon>
    </lineage>
</organism>
<dbReference type="EMBL" id="CAMXCT020000495">
    <property type="protein sequence ID" value="CAL1132926.1"/>
    <property type="molecule type" value="Genomic_DNA"/>
</dbReference>
<feature type="transmembrane region" description="Helical" evidence="1">
    <location>
        <begin position="284"/>
        <end position="303"/>
    </location>
</feature>
<proteinExistence type="predicted"/>
<keyword evidence="1" id="KW-1133">Transmembrane helix</keyword>
<evidence type="ECO:0000313" key="4">
    <source>
        <dbReference type="EMBL" id="CAL1132926.1"/>
    </source>
</evidence>
<feature type="signal peptide" evidence="2">
    <location>
        <begin position="1"/>
        <end position="24"/>
    </location>
</feature>
<keyword evidence="1" id="KW-0472">Membrane</keyword>
<keyword evidence="2" id="KW-0732">Signal</keyword>
<accession>A0A9P1FKS5</accession>
<dbReference type="EMBL" id="CAMXCT010000495">
    <property type="protein sequence ID" value="CAI3979551.1"/>
    <property type="molecule type" value="Genomic_DNA"/>
</dbReference>
<feature type="chain" id="PRO_5043272230" evidence="2">
    <location>
        <begin position="25"/>
        <end position="404"/>
    </location>
</feature>
<feature type="transmembrane region" description="Helical" evidence="1">
    <location>
        <begin position="151"/>
        <end position="170"/>
    </location>
</feature>
<dbReference type="OrthoDB" id="440219at2759"/>
<protein>
    <submittedName>
        <fullName evidence="3">Uncharacterized protein</fullName>
    </submittedName>
</protein>
<reference evidence="3" key="1">
    <citation type="submission" date="2022-10" db="EMBL/GenBank/DDBJ databases">
        <authorList>
            <person name="Chen Y."/>
            <person name="Dougan E. K."/>
            <person name="Chan C."/>
            <person name="Rhodes N."/>
            <person name="Thang M."/>
        </authorList>
    </citation>
    <scope>NUCLEOTIDE SEQUENCE</scope>
</reference>
<dbReference type="EMBL" id="CAMXCT030000495">
    <property type="protein sequence ID" value="CAL4766863.1"/>
    <property type="molecule type" value="Genomic_DNA"/>
</dbReference>
<comment type="caution">
    <text evidence="3">The sequence shown here is derived from an EMBL/GenBank/DDBJ whole genome shotgun (WGS) entry which is preliminary data.</text>
</comment>
<feature type="transmembrane region" description="Helical" evidence="1">
    <location>
        <begin position="323"/>
        <end position="342"/>
    </location>
</feature>
<dbReference type="Proteomes" id="UP001152797">
    <property type="component" value="Unassembled WGS sequence"/>
</dbReference>
<keyword evidence="5" id="KW-1185">Reference proteome</keyword>
<evidence type="ECO:0000256" key="1">
    <source>
        <dbReference type="SAM" id="Phobius"/>
    </source>
</evidence>
<evidence type="ECO:0000313" key="3">
    <source>
        <dbReference type="EMBL" id="CAI3979551.1"/>
    </source>
</evidence>
<dbReference type="AlphaFoldDB" id="A0A9P1FKS5"/>
<feature type="transmembrane region" description="Helical" evidence="1">
    <location>
        <begin position="362"/>
        <end position="380"/>
    </location>
</feature>
<evidence type="ECO:0000313" key="5">
    <source>
        <dbReference type="Proteomes" id="UP001152797"/>
    </source>
</evidence>
<name>A0A9P1FKS5_9DINO</name>
<keyword evidence="1" id="KW-0812">Transmembrane</keyword>
<gene>
    <name evidence="3" type="ORF">C1SCF055_LOCUS7493</name>
</gene>
<feature type="transmembrane region" description="Helical" evidence="1">
    <location>
        <begin position="231"/>
        <end position="251"/>
    </location>
</feature>
<reference evidence="4" key="2">
    <citation type="submission" date="2024-04" db="EMBL/GenBank/DDBJ databases">
        <authorList>
            <person name="Chen Y."/>
            <person name="Shah S."/>
            <person name="Dougan E. K."/>
            <person name="Thang M."/>
            <person name="Chan C."/>
        </authorList>
    </citation>
    <scope>NUCLEOTIDE SEQUENCE [LARGE SCALE GENOMIC DNA]</scope>
</reference>
<sequence>MVPRGLKLPWWLWLLWLLLPPSDAIINVSMKTVIRDIPPGQVARWIFQGPGMVQLNASCMDGARLDFYVISGDRDEMRRRQRGHHTPVMKDHPDCQGCSEFWMESYLPLFYRNVTMMVASNQDGSANVRMQFTESLLDVPSCMDLCFGRPWGFMGMVLMLALLLACCFHLSRPMMRRDRDGDDEAWAPHLVQCRRPPKPREAWRSWILHGCIMTYPWNPWYNDPLEYPLRCLVLMVSLGLTMFISTLYGHFFSYWDSSISLGPWETVADNEPEMSTSMQGALEVSVLCAVIESSLRMLALALFRSSLACSRLQKRWHAQAPALVLATAVVMFCIAYPLGLATSAHLCGYVRHLSAQFLMSQLIRGLPMALAVTSLQYLLLKAWGKAIDRGEPMVNTGEMAQLRG</sequence>